<dbReference type="GO" id="GO:0003677">
    <property type="term" value="F:DNA binding"/>
    <property type="evidence" value="ECO:0007669"/>
    <property type="project" value="UniProtKB-KW"/>
</dbReference>
<dbReference type="SUPFAM" id="SSF47413">
    <property type="entry name" value="lambda repressor-like DNA-binding domains"/>
    <property type="match status" value="1"/>
</dbReference>
<keyword evidence="1" id="KW-0238">DNA-binding</keyword>
<reference evidence="3 4" key="1">
    <citation type="journal article" date="2006" name="Int. J. Syst. Evol. Microbiol.">
        <title>Chryseobacterium hispanicum sp. nov., isolated from the drinking water distribution system of Sevilla, Spain.</title>
        <authorList>
            <person name="Gallego V."/>
            <person name="Garcia M.T."/>
            <person name="Ventosa A."/>
        </authorList>
    </citation>
    <scope>NUCLEOTIDE SEQUENCE [LARGE SCALE GENOMIC DNA]</scope>
    <source>
        <strain evidence="3 4">KCTC 22104</strain>
    </source>
</reference>
<accession>A0A3D9CR74</accession>
<dbReference type="PANTHER" id="PTHR36924:SF1">
    <property type="entry name" value="ANTITOXIN HIGA-1"/>
    <property type="match status" value="1"/>
</dbReference>
<dbReference type="NCBIfam" id="TIGR02607">
    <property type="entry name" value="antidote_HigA"/>
    <property type="match status" value="1"/>
</dbReference>
<dbReference type="Gene3D" id="1.10.260.40">
    <property type="entry name" value="lambda repressor-like DNA-binding domains"/>
    <property type="match status" value="1"/>
</dbReference>
<dbReference type="InterPro" id="IPR013430">
    <property type="entry name" value="Toxin_antidote_HigA"/>
</dbReference>
<gene>
    <name evidence="3" type="primary">higA</name>
    <name evidence="3" type="ORF">DRF58_14560</name>
</gene>
<dbReference type="RefSeq" id="WP_116036469.1">
    <property type="nucleotide sequence ID" value="NZ_JBHLVV010000139.1"/>
</dbReference>
<feature type="domain" description="HTH cro/C1-type" evidence="2">
    <location>
        <begin position="21"/>
        <end position="70"/>
    </location>
</feature>
<keyword evidence="4" id="KW-1185">Reference proteome</keyword>
<evidence type="ECO:0000313" key="3">
    <source>
        <dbReference type="EMBL" id="REC68117.1"/>
    </source>
</evidence>
<dbReference type="PROSITE" id="PS50943">
    <property type="entry name" value="HTH_CROC1"/>
    <property type="match status" value="1"/>
</dbReference>
<evidence type="ECO:0000256" key="1">
    <source>
        <dbReference type="ARBA" id="ARBA00023125"/>
    </source>
</evidence>
<dbReference type="EMBL" id="QNUG01000038">
    <property type="protein sequence ID" value="REC68117.1"/>
    <property type="molecule type" value="Genomic_DNA"/>
</dbReference>
<dbReference type="Proteomes" id="UP000256326">
    <property type="component" value="Unassembled WGS sequence"/>
</dbReference>
<sequence length="97" mass="11127">MKRHKSLLIHPGEILREEVIKDRNLTIVEASKLLNVSRLTLSNIVNEKSGITPNMALKIAYVFGGNAELWFRLQQNYDFALAEQAFEIEGLHKHFAH</sequence>
<evidence type="ECO:0000259" key="2">
    <source>
        <dbReference type="PROSITE" id="PS50943"/>
    </source>
</evidence>
<name>A0A3D9CR74_9FLAO</name>
<dbReference type="Pfam" id="PF01381">
    <property type="entry name" value="HTH_3"/>
    <property type="match status" value="1"/>
</dbReference>
<evidence type="ECO:0000313" key="4">
    <source>
        <dbReference type="Proteomes" id="UP000256326"/>
    </source>
</evidence>
<comment type="caution">
    <text evidence="3">The sequence shown here is derived from an EMBL/GenBank/DDBJ whole genome shotgun (WGS) entry which is preliminary data.</text>
</comment>
<organism evidence="3 4">
    <name type="scientific">Epilithonimonas hispanica</name>
    <dbReference type="NCBI Taxonomy" id="358687"/>
    <lineage>
        <taxon>Bacteria</taxon>
        <taxon>Pseudomonadati</taxon>
        <taxon>Bacteroidota</taxon>
        <taxon>Flavobacteriia</taxon>
        <taxon>Flavobacteriales</taxon>
        <taxon>Weeksellaceae</taxon>
        <taxon>Chryseobacterium group</taxon>
        <taxon>Epilithonimonas</taxon>
    </lineage>
</organism>
<proteinExistence type="predicted"/>
<protein>
    <submittedName>
        <fullName evidence="3">Addiction module antidote protein, HigA family</fullName>
    </submittedName>
</protein>
<dbReference type="InterPro" id="IPR010982">
    <property type="entry name" value="Lambda_DNA-bd_dom_sf"/>
</dbReference>
<dbReference type="OrthoDB" id="3174593at2"/>
<dbReference type="PANTHER" id="PTHR36924">
    <property type="entry name" value="ANTITOXIN HIGA-1"/>
    <property type="match status" value="1"/>
</dbReference>
<dbReference type="CDD" id="cd00093">
    <property type="entry name" value="HTH_XRE"/>
    <property type="match status" value="1"/>
</dbReference>
<dbReference type="InterPro" id="IPR001387">
    <property type="entry name" value="Cro/C1-type_HTH"/>
</dbReference>
<dbReference type="AlphaFoldDB" id="A0A3D9CR74"/>
<dbReference type="SMART" id="SM00530">
    <property type="entry name" value="HTH_XRE"/>
    <property type="match status" value="1"/>
</dbReference>